<feature type="transmembrane region" description="Helical" evidence="5">
    <location>
        <begin position="150"/>
        <end position="172"/>
    </location>
</feature>
<feature type="transmembrane region" description="Helical" evidence="5">
    <location>
        <begin position="385"/>
        <end position="405"/>
    </location>
</feature>
<dbReference type="GO" id="GO:0015179">
    <property type="term" value="F:L-amino acid transmembrane transporter activity"/>
    <property type="evidence" value="ECO:0007669"/>
    <property type="project" value="TreeGrafter"/>
</dbReference>
<evidence type="ECO:0000256" key="4">
    <source>
        <dbReference type="ARBA" id="ARBA00023136"/>
    </source>
</evidence>
<feature type="transmembrane region" description="Helical" evidence="5">
    <location>
        <begin position="46"/>
        <end position="68"/>
    </location>
</feature>
<feature type="transmembrane region" description="Helical" evidence="5">
    <location>
        <begin position="279"/>
        <end position="302"/>
    </location>
</feature>
<keyword evidence="2 5" id="KW-0812">Transmembrane</keyword>
<dbReference type="Gene3D" id="1.20.1740.10">
    <property type="entry name" value="Amino acid/polyamine transporter I"/>
    <property type="match status" value="1"/>
</dbReference>
<evidence type="ECO:0000313" key="6">
    <source>
        <dbReference type="EMBL" id="MDA5107694.1"/>
    </source>
</evidence>
<keyword evidence="4 5" id="KW-0472">Membrane</keyword>
<feature type="transmembrane region" description="Helical" evidence="5">
    <location>
        <begin position="351"/>
        <end position="373"/>
    </location>
</feature>
<feature type="transmembrane region" description="Helical" evidence="5">
    <location>
        <begin position="411"/>
        <end position="429"/>
    </location>
</feature>
<accession>A0A9X3TNT2</accession>
<reference evidence="6" key="1">
    <citation type="submission" date="2022-12" db="EMBL/GenBank/DDBJ databases">
        <title>Draft genome sequence of the thermophilic strain Brevibacillus thermoruber HT42, isolated from Los Humeros, Puebla, Mexico, with biotechnological potential.</title>
        <authorList>
            <person name="Lara Sanchez J."/>
            <person name="Solis Palacios R."/>
            <person name="Bustos Baena A.S."/>
            <person name="Ruz Baez A.E."/>
            <person name="Espinosa Luna G."/>
            <person name="Oliart Ros R.M."/>
        </authorList>
    </citation>
    <scope>NUCLEOTIDE SEQUENCE</scope>
    <source>
        <strain evidence="6">HT42</strain>
    </source>
</reference>
<dbReference type="InterPro" id="IPR050598">
    <property type="entry name" value="AminoAcid_Transporter"/>
</dbReference>
<feature type="transmembrane region" description="Helical" evidence="5">
    <location>
        <begin position="121"/>
        <end position="143"/>
    </location>
</feature>
<feature type="transmembrane region" description="Helical" evidence="5">
    <location>
        <begin position="89"/>
        <end position="115"/>
    </location>
</feature>
<dbReference type="Pfam" id="PF13520">
    <property type="entry name" value="AA_permease_2"/>
    <property type="match status" value="1"/>
</dbReference>
<feature type="transmembrane region" description="Helical" evidence="5">
    <location>
        <begin position="228"/>
        <end position="251"/>
    </location>
</feature>
<name>A0A9X3TNT2_9BACL</name>
<keyword evidence="3 5" id="KW-1133">Transmembrane helix</keyword>
<proteinExistence type="predicted"/>
<dbReference type="Proteomes" id="UP001151071">
    <property type="component" value="Unassembled WGS sequence"/>
</dbReference>
<evidence type="ECO:0000313" key="7">
    <source>
        <dbReference type="Proteomes" id="UP001151071"/>
    </source>
</evidence>
<feature type="transmembrane region" description="Helical" evidence="5">
    <location>
        <begin position="323"/>
        <end position="345"/>
    </location>
</feature>
<comment type="subcellular location">
    <subcellularLocation>
        <location evidence="1">Membrane</location>
        <topology evidence="1">Multi-pass membrane protein</topology>
    </subcellularLocation>
</comment>
<keyword evidence="7" id="KW-1185">Reference proteome</keyword>
<dbReference type="EMBL" id="JAPYYP010000004">
    <property type="protein sequence ID" value="MDA5107694.1"/>
    <property type="molecule type" value="Genomic_DNA"/>
</dbReference>
<evidence type="ECO:0000256" key="5">
    <source>
        <dbReference type="SAM" id="Phobius"/>
    </source>
</evidence>
<dbReference type="PANTHER" id="PTHR11785:SF512">
    <property type="entry name" value="SOBREMESA, ISOFORM B"/>
    <property type="match status" value="1"/>
</dbReference>
<comment type="caution">
    <text evidence="6">The sequence shown here is derived from an EMBL/GenBank/DDBJ whole genome shotgun (WGS) entry which is preliminary data.</text>
</comment>
<dbReference type="RefSeq" id="WP_271139603.1">
    <property type="nucleotide sequence ID" value="NZ_JAPYYP010000004.1"/>
</dbReference>
<gene>
    <name evidence="6" type="ORF">O3V59_04920</name>
</gene>
<feature type="transmembrane region" description="Helical" evidence="5">
    <location>
        <begin position="12"/>
        <end position="31"/>
    </location>
</feature>
<dbReference type="GO" id="GO:0016020">
    <property type="term" value="C:membrane"/>
    <property type="evidence" value="ECO:0007669"/>
    <property type="project" value="UniProtKB-SubCell"/>
</dbReference>
<dbReference type="AlphaFoldDB" id="A0A9X3TNT2"/>
<dbReference type="PIRSF" id="PIRSF006060">
    <property type="entry name" value="AA_transporter"/>
    <property type="match status" value="1"/>
</dbReference>
<sequence length="448" mass="47609">MEVQHRSLQKEVGLTLATSLVIGTVIGSGIFMKPGKVIEYAGDSTLALWAWIVGGLITLASGLTIAEVGTQIPKTGGLYVYLEEVYGKVWGFLAGWVQSVIYGPEVIGALGLYFGSLLVHLFGWGAAWKLPIAVGTVLLLAVVNSLGTRYGGFVQTAATLGKLVPIALIAVFGMWKGNGQIWGADSGVTTEISFGAAVLATLWAYDGWMLVGFMAGEMKNPAKVLPRAIIGGLLVVTLAYLSVNVALLHLLPASEIVRLGENAAGAAASHLFGEWGGRLISVGILVSIFGCLNGKILAFPRVPFAMAERGHLPGSRWLSRIHAAYGTPVAAIFSQAVIAVILMVVSNPDHLSELAIFSVYLFYILAFVALFILRRRQGGRPRAYSVPLYPIVPLFAIAGSLYILASTLLTNPGNTLAALAITLLGLPFFRRGQRKEAALRGEPVRANR</sequence>
<feature type="transmembrane region" description="Helical" evidence="5">
    <location>
        <begin position="192"/>
        <end position="216"/>
    </location>
</feature>
<dbReference type="FunFam" id="1.20.1740.10:FF:000051">
    <property type="entry name" value="Amino acid permease"/>
    <property type="match status" value="1"/>
</dbReference>
<evidence type="ECO:0000256" key="1">
    <source>
        <dbReference type="ARBA" id="ARBA00004141"/>
    </source>
</evidence>
<dbReference type="PANTHER" id="PTHR11785">
    <property type="entry name" value="AMINO ACID TRANSPORTER"/>
    <property type="match status" value="1"/>
</dbReference>
<evidence type="ECO:0000256" key="3">
    <source>
        <dbReference type="ARBA" id="ARBA00022989"/>
    </source>
</evidence>
<protein>
    <submittedName>
        <fullName evidence="6">Amino acid permease</fullName>
    </submittedName>
</protein>
<dbReference type="InterPro" id="IPR002293">
    <property type="entry name" value="AA/rel_permease1"/>
</dbReference>
<evidence type="ECO:0000256" key="2">
    <source>
        <dbReference type="ARBA" id="ARBA00022692"/>
    </source>
</evidence>
<organism evidence="6 7">
    <name type="scientific">Brevibacillus thermoruber</name>
    <dbReference type="NCBI Taxonomy" id="33942"/>
    <lineage>
        <taxon>Bacteria</taxon>
        <taxon>Bacillati</taxon>
        <taxon>Bacillota</taxon>
        <taxon>Bacilli</taxon>
        <taxon>Bacillales</taxon>
        <taxon>Paenibacillaceae</taxon>
        <taxon>Brevibacillus</taxon>
    </lineage>
</organism>